<proteinExistence type="predicted"/>
<protein>
    <submittedName>
        <fullName evidence="1">Uncharacterized protein</fullName>
    </submittedName>
</protein>
<evidence type="ECO:0000313" key="2">
    <source>
        <dbReference type="Proteomes" id="UP000015103"/>
    </source>
</evidence>
<dbReference type="EMBL" id="ACPB03012056">
    <property type="status" value="NOT_ANNOTATED_CDS"/>
    <property type="molecule type" value="Genomic_DNA"/>
</dbReference>
<sequence length="353" mass="40824">MSKSMHQFLCCDVNARLSTDVIMLLKESNTYMQLQKRFLTYEEQQKSLLKELHKKINILPTKKADVFANQPSELMSKIAEFIDFIMQVWENANTYILKKSSKLKYYTKDGIPVIIYLHKLTTFIEHIYSNYYQTFPHPQCCSAFLQLSNQLSNILYPDLSYADTFEQNLSNLMWSISFLANLHIVIDLYTCSTKLDITSFASQLISEDSINCDMKLSKDFLPSLILSSLLKGELLEEEEIDTTPIVEDRISKFYKIVADTTYFLIKITPMMPRIQKNQNIVYKGCLNASYARITPQAPSHRVSSGYRGRGRSPRGAYSHRLWGDIARIEKMEKLDLVPIRVPSLLNTTLFPIE</sequence>
<reference evidence="1" key="1">
    <citation type="submission" date="2015-05" db="UniProtKB">
        <authorList>
            <consortium name="EnsemblMetazoa"/>
        </authorList>
    </citation>
    <scope>IDENTIFICATION</scope>
</reference>
<name>T1HLN3_RHOPR</name>
<dbReference type="VEuPathDB" id="VectorBase:RPRC004957"/>
<organism evidence="1 2">
    <name type="scientific">Rhodnius prolixus</name>
    <name type="common">Triatomid bug</name>
    <dbReference type="NCBI Taxonomy" id="13249"/>
    <lineage>
        <taxon>Eukaryota</taxon>
        <taxon>Metazoa</taxon>
        <taxon>Ecdysozoa</taxon>
        <taxon>Arthropoda</taxon>
        <taxon>Hexapoda</taxon>
        <taxon>Insecta</taxon>
        <taxon>Pterygota</taxon>
        <taxon>Neoptera</taxon>
        <taxon>Paraneoptera</taxon>
        <taxon>Hemiptera</taxon>
        <taxon>Heteroptera</taxon>
        <taxon>Panheteroptera</taxon>
        <taxon>Cimicomorpha</taxon>
        <taxon>Reduviidae</taxon>
        <taxon>Triatominae</taxon>
        <taxon>Rhodnius</taxon>
    </lineage>
</organism>
<dbReference type="InParanoid" id="T1HLN3"/>
<keyword evidence="2" id="KW-1185">Reference proteome</keyword>
<evidence type="ECO:0000313" key="1">
    <source>
        <dbReference type="EnsemblMetazoa" id="RPRC004957-PA"/>
    </source>
</evidence>
<dbReference type="RefSeq" id="XP_073976198.1">
    <property type="nucleotide sequence ID" value="XM_074120097.1"/>
</dbReference>
<dbReference type="GeneID" id="141450046"/>
<dbReference type="AlphaFoldDB" id="T1HLN3"/>
<accession>T1HLN3</accession>
<dbReference type="EnsemblMetazoa" id="RPRC004957-RA">
    <property type="protein sequence ID" value="RPRC004957-PA"/>
    <property type="gene ID" value="RPRC004957"/>
</dbReference>
<dbReference type="OMA" id="EDSINCD"/>
<dbReference type="Proteomes" id="UP000015103">
    <property type="component" value="Unassembled WGS sequence"/>
</dbReference>
<dbReference type="HOGENOM" id="CLU_786005_0_0_1"/>